<dbReference type="CDD" id="cd12797">
    <property type="entry name" value="M23_peptidase"/>
    <property type="match status" value="1"/>
</dbReference>
<dbReference type="InterPro" id="IPR011042">
    <property type="entry name" value="6-blade_b-propeller_TolB-like"/>
</dbReference>
<evidence type="ECO:0000313" key="2">
    <source>
        <dbReference type="EMBL" id="MBL7255244.1"/>
    </source>
</evidence>
<gene>
    <name evidence="2" type="ORF">JKJ07_13055</name>
</gene>
<evidence type="ECO:0000313" key="3">
    <source>
        <dbReference type="Proteomes" id="UP000598996"/>
    </source>
</evidence>
<dbReference type="SUPFAM" id="SSF51261">
    <property type="entry name" value="Duplicated hybrid motif"/>
    <property type="match status" value="1"/>
</dbReference>
<keyword evidence="3" id="KW-1185">Reference proteome</keyword>
<dbReference type="InterPro" id="IPR011055">
    <property type="entry name" value="Dup_hybrid_motif"/>
</dbReference>
<comment type="caution">
    <text evidence="2">The sequence shown here is derived from an EMBL/GenBank/DDBJ whole genome shotgun (WGS) entry which is preliminary data.</text>
</comment>
<feature type="domain" description="M23ase beta-sheet core" evidence="1">
    <location>
        <begin position="23"/>
        <end position="117"/>
    </location>
</feature>
<accession>A0ABS1VKS5</accession>
<evidence type="ECO:0000259" key="1">
    <source>
        <dbReference type="Pfam" id="PF01551"/>
    </source>
</evidence>
<protein>
    <submittedName>
        <fullName evidence="2">M23 family metallopeptidase</fullName>
    </submittedName>
</protein>
<reference evidence="2 3" key="1">
    <citation type="submission" date="2021-01" db="EMBL/GenBank/DDBJ databases">
        <title>Actinoplanes sp. nov. LDG1-01 isolated from lichen.</title>
        <authorList>
            <person name="Saeng-In P."/>
            <person name="Phongsopitanun W."/>
            <person name="Kanchanasin P."/>
            <person name="Yuki M."/>
            <person name="Kudo T."/>
            <person name="Ohkuma M."/>
            <person name="Tanasupawat S."/>
        </authorList>
    </citation>
    <scope>NUCLEOTIDE SEQUENCE [LARGE SCALE GENOMIC DNA]</scope>
    <source>
        <strain evidence="2 3">LDG1-01</strain>
    </source>
</reference>
<dbReference type="InterPro" id="IPR050570">
    <property type="entry name" value="Cell_wall_metabolism_enzyme"/>
</dbReference>
<sequence>MQWPTSGTVTSLIGWRTLNGQRKFHAGIDIGTGTGRPNVVAAYGGTVRVARDQGDGYGNKVVIDHGSGWETLYAHLHEIKTAVGASVAKNQLIGVVGNTGHSFGNHLHLEARLRGQTYEALNAAVNRRTGGAIRPGDPINVDFPGLGPAPSAGYFRGLALSPTTGQGFWLVARDGGVFTIGAADFFGSMGGQALNAPVVGIAAHPSGNGYWLVASDGGIFAYGASGFHGSMGGRPLNAPVVGIAAHPSGNGYWLVGADGGIFAYGAAGFHGSMGGRPLNAPVVGIAAHPSGNGYWLVASDGGIFAYGASGFHGSMGGRPLNAPVVGIAAHPSGNGYWLVGADGGIFAYGSAGFYGSAGGVTLRRPVVGVCATRSGAGYWLLAGDGGVFAYGDAPFIGNGLPFEP</sequence>
<dbReference type="SUPFAM" id="SSF101898">
    <property type="entry name" value="NHL repeat"/>
    <property type="match status" value="1"/>
</dbReference>
<dbReference type="Pfam" id="PF01551">
    <property type="entry name" value="Peptidase_M23"/>
    <property type="match status" value="1"/>
</dbReference>
<dbReference type="InterPro" id="IPR016047">
    <property type="entry name" value="M23ase_b-sheet_dom"/>
</dbReference>
<dbReference type="PANTHER" id="PTHR21666:SF270">
    <property type="entry name" value="MUREIN HYDROLASE ACTIVATOR ENVC"/>
    <property type="match status" value="1"/>
</dbReference>
<proteinExistence type="predicted"/>
<dbReference type="EMBL" id="JAENHO010000003">
    <property type="protein sequence ID" value="MBL7255244.1"/>
    <property type="molecule type" value="Genomic_DNA"/>
</dbReference>
<dbReference type="PANTHER" id="PTHR21666">
    <property type="entry name" value="PEPTIDASE-RELATED"/>
    <property type="match status" value="1"/>
</dbReference>
<dbReference type="Gene3D" id="2.120.10.30">
    <property type="entry name" value="TolB, C-terminal domain"/>
    <property type="match status" value="1"/>
</dbReference>
<organism evidence="2 3">
    <name type="scientific">Paractinoplanes lichenicola</name>
    <dbReference type="NCBI Taxonomy" id="2802976"/>
    <lineage>
        <taxon>Bacteria</taxon>
        <taxon>Bacillati</taxon>
        <taxon>Actinomycetota</taxon>
        <taxon>Actinomycetes</taxon>
        <taxon>Micromonosporales</taxon>
        <taxon>Micromonosporaceae</taxon>
        <taxon>Paractinoplanes</taxon>
    </lineage>
</organism>
<dbReference type="Gene3D" id="2.70.70.10">
    <property type="entry name" value="Glucose Permease (Domain IIA)"/>
    <property type="match status" value="1"/>
</dbReference>
<dbReference type="Proteomes" id="UP000598996">
    <property type="component" value="Unassembled WGS sequence"/>
</dbReference>
<name>A0ABS1VKS5_9ACTN</name>